<accession>A0A0S2TAA8</accession>
<protein>
    <submittedName>
        <fullName evidence="1">Uncharacterized protein</fullName>
    </submittedName>
</protein>
<evidence type="ECO:0000313" key="1">
    <source>
        <dbReference type="EMBL" id="ALP52035.1"/>
    </source>
</evidence>
<reference evidence="1" key="1">
    <citation type="submission" date="2015-10" db="EMBL/GenBank/DDBJ databases">
        <title>Description of Candidatus Tenderia electrophaga gen. nov, sp. nov., an Uncultivated Electroautotroph from a Biocathode Enrichment.</title>
        <authorList>
            <person name="Eddie B.J."/>
            <person name="Malanoski A.P."/>
            <person name="Wang Z."/>
            <person name="Hall R.J."/>
            <person name="Oh S.D."/>
            <person name="Heiner C."/>
            <person name="Lin B."/>
            <person name="Strycharz-Glaven S.M."/>
        </authorList>
    </citation>
    <scope>NUCLEOTIDE SEQUENCE [LARGE SCALE GENOMIC DNA]</scope>
    <source>
        <strain evidence="1">NRL1</strain>
    </source>
</reference>
<dbReference type="Proteomes" id="UP000055136">
    <property type="component" value="Chromosome"/>
</dbReference>
<gene>
    <name evidence="1" type="ORF">Tel_02150</name>
</gene>
<keyword evidence="2" id="KW-1185">Reference proteome</keyword>
<dbReference type="EMBL" id="CP013099">
    <property type="protein sequence ID" value="ALP52035.1"/>
    <property type="molecule type" value="Genomic_DNA"/>
</dbReference>
<organism evidence="1 2">
    <name type="scientific">Candidatus Tenderia electrophaga</name>
    <dbReference type="NCBI Taxonomy" id="1748243"/>
    <lineage>
        <taxon>Bacteria</taxon>
        <taxon>Pseudomonadati</taxon>
        <taxon>Pseudomonadota</taxon>
        <taxon>Gammaproteobacteria</taxon>
        <taxon>Candidatus Tenderiales</taxon>
        <taxon>Candidatus Tenderiaceae</taxon>
        <taxon>Candidatus Tenderia</taxon>
    </lineage>
</organism>
<name>A0A0S2TAA8_9GAMM</name>
<proteinExistence type="predicted"/>
<sequence>MHVTPHYLLSQEWRTLHREHDRYDRYSLLIKLAAVLVCLFSLKLGLDLSLAVLFLLVLWFQEGFWRTIQARTTQRLLTVEKLLELPEDQPGMQFYSSRQGARPGISALLKECMLNTLRPAAAYPYVILLGIEVAVTAA</sequence>
<evidence type="ECO:0000313" key="2">
    <source>
        <dbReference type="Proteomes" id="UP000055136"/>
    </source>
</evidence>
<dbReference type="KEGG" id="tee:Tel_02150"/>
<dbReference type="AlphaFoldDB" id="A0A0S2TAA8"/>